<evidence type="ECO:0000256" key="5">
    <source>
        <dbReference type="ARBA" id="ARBA00022729"/>
    </source>
</evidence>
<comment type="cofactor">
    <cofactor evidence="1">
        <name>Mo-bis(molybdopterin guanine dinucleotide)</name>
        <dbReference type="ChEBI" id="CHEBI:60539"/>
    </cofactor>
</comment>
<dbReference type="InterPro" id="IPR050612">
    <property type="entry name" value="Prok_Mopterin_Oxidored"/>
</dbReference>
<dbReference type="InterPro" id="IPR011888">
    <property type="entry name" value="Anaer_DMSO_reductase"/>
</dbReference>
<comment type="similarity">
    <text evidence="2">Belongs to the prokaryotic molybdopterin-containing oxidoreductase family.</text>
</comment>
<evidence type="ECO:0000256" key="3">
    <source>
        <dbReference type="ARBA" id="ARBA00022505"/>
    </source>
</evidence>
<feature type="domain" description="4Fe-4S Mo/W bis-MGD-type" evidence="9">
    <location>
        <begin position="57"/>
        <end position="118"/>
    </location>
</feature>
<dbReference type="SUPFAM" id="SSF50692">
    <property type="entry name" value="ADC-like"/>
    <property type="match status" value="1"/>
</dbReference>
<evidence type="ECO:0000256" key="6">
    <source>
        <dbReference type="ARBA" id="ARBA00023002"/>
    </source>
</evidence>
<dbReference type="Pfam" id="PF01568">
    <property type="entry name" value="Molydop_binding"/>
    <property type="match status" value="1"/>
</dbReference>
<protein>
    <submittedName>
        <fullName evidence="10">Molybdopterin-dependent oxidoreductase</fullName>
    </submittedName>
</protein>
<keyword evidence="6" id="KW-0560">Oxidoreductase</keyword>
<dbReference type="NCBIfam" id="TIGR02166">
    <property type="entry name" value="dmsA_ynfE"/>
    <property type="match status" value="1"/>
</dbReference>
<dbReference type="Gene3D" id="3.40.228.10">
    <property type="entry name" value="Dimethylsulfoxide Reductase, domain 2"/>
    <property type="match status" value="1"/>
</dbReference>
<organism evidence="10 11">
    <name type="scientific">Slackia equolifaciens</name>
    <dbReference type="NCBI Taxonomy" id="498718"/>
    <lineage>
        <taxon>Bacteria</taxon>
        <taxon>Bacillati</taxon>
        <taxon>Actinomycetota</taxon>
        <taxon>Coriobacteriia</taxon>
        <taxon>Eggerthellales</taxon>
        <taxon>Eggerthellaceae</taxon>
        <taxon>Slackia</taxon>
    </lineage>
</organism>
<dbReference type="Pfam" id="PF04879">
    <property type="entry name" value="Molybdop_Fe4S4"/>
    <property type="match status" value="1"/>
</dbReference>
<evidence type="ECO:0000256" key="8">
    <source>
        <dbReference type="ARBA" id="ARBA00023014"/>
    </source>
</evidence>
<dbReference type="PANTHER" id="PTHR43742:SF8">
    <property type="entry name" value="ANAEROBIC DIMETHYL SULFOXIDE REDUCTASE, SUBUNIT A"/>
    <property type="match status" value="1"/>
</dbReference>
<evidence type="ECO:0000256" key="7">
    <source>
        <dbReference type="ARBA" id="ARBA00023004"/>
    </source>
</evidence>
<keyword evidence="7" id="KW-0408">Iron</keyword>
<sequence>MVERTREQSVSRRTFVKGSALAGLGIATAGSAGALFGCSPSGSDEGGAQQVDTASEEKIVWTHCAVNCGSTCALQCHVQDGEIKYVESDNTGDSAMDQPQLRACLRGRSIRRWLQSPDRLNYPMKRVGERGSGEYEQISWDEAIQTIADEMKRIRETYGDEAMTVHYASGVSSGLMGSSVVNRLMNVTGGYLNYYGSYSSAHISAAGTYTYGGGTYGSNFLTLQDGELVVMFGNSPADTRMGGGGHTHDFAWMREAKNLEVINIDPRMTDTTCGQGGEWIPIRPGTDGALCAALAYEIINNGWADEDFLHKYCVGYDEETMPESAKGQNKSYKDYIMGTGYDKVAKTPEWAEPITLIPAAKIKELAEKIGTTKPVYICQGYGSQRHSNGEITSRAIMMLPQLVGQIGLPGTTDGRREGKSAFALSSFPAGENPVKTSLPTFMWPDAIRRGEELTALNAGVQGADKLSSSIKFIWNYAGNTLTNQHSDINLTHDILKDESLCEFIVTSEVFMTDSAKYSDIIIPDLTLQEQYSLSANGYADNMEAIIYGSPVYDPQFERRGIYEVCTDIADKLGVKDEFTDGGKTREDWLRQILDESRETYPELPDWDTGMAQGVWKRTPEATVSLQAFVEDPEANPLPTPSGKIEIYSETLAGFAETWELADDEVVSPIPEFDPGFESYVSLTDEYPLLLTGFHYKAHTHSSYANNEIIQTAAHHELWINPVDAQERGIADGDEVRVFNDRGELRIVAKVTPRIIPGTVTMPQGMWHDADMNGDRIDHGGCINTVTIYRPSPLAKANPQHSNICQVAKA</sequence>
<evidence type="ECO:0000256" key="1">
    <source>
        <dbReference type="ARBA" id="ARBA00001942"/>
    </source>
</evidence>
<name>A0A9D2UWD1_9ACTN</name>
<dbReference type="GO" id="GO:0009389">
    <property type="term" value="F:dimethyl sulfoxide reductase activity"/>
    <property type="evidence" value="ECO:0007669"/>
    <property type="project" value="InterPro"/>
</dbReference>
<dbReference type="GO" id="GO:0009061">
    <property type="term" value="P:anaerobic respiration"/>
    <property type="evidence" value="ECO:0007669"/>
    <property type="project" value="TreeGrafter"/>
</dbReference>
<dbReference type="PROSITE" id="PS51669">
    <property type="entry name" value="4FE4S_MOW_BIS_MGD"/>
    <property type="match status" value="1"/>
</dbReference>
<comment type="caution">
    <text evidence="10">The sequence shown here is derived from an EMBL/GenBank/DDBJ whole genome shotgun (WGS) entry which is preliminary data.</text>
</comment>
<evidence type="ECO:0000256" key="2">
    <source>
        <dbReference type="ARBA" id="ARBA00010312"/>
    </source>
</evidence>
<accession>A0A9D2UWD1</accession>
<dbReference type="Gene3D" id="2.40.40.20">
    <property type="match status" value="1"/>
</dbReference>
<dbReference type="AlphaFoldDB" id="A0A9D2UWD1"/>
<evidence type="ECO:0000313" key="10">
    <source>
        <dbReference type="EMBL" id="HJF65212.1"/>
    </source>
</evidence>
<dbReference type="GO" id="GO:0030151">
    <property type="term" value="F:molybdenum ion binding"/>
    <property type="evidence" value="ECO:0007669"/>
    <property type="project" value="InterPro"/>
</dbReference>
<dbReference type="InterPro" id="IPR006657">
    <property type="entry name" value="MoPterin_dinucl-bd_dom"/>
</dbReference>
<evidence type="ECO:0000256" key="4">
    <source>
        <dbReference type="ARBA" id="ARBA00022723"/>
    </source>
</evidence>
<dbReference type="InterPro" id="IPR006656">
    <property type="entry name" value="Mopterin_OxRdtase"/>
</dbReference>
<keyword evidence="8" id="KW-0411">Iron-sulfur</keyword>
<dbReference type="FunFam" id="3.40.228.10:FF:000004">
    <property type="entry name" value="Dimethyl sulfoxide reductase subunit A"/>
    <property type="match status" value="1"/>
</dbReference>
<reference evidence="10" key="2">
    <citation type="submission" date="2021-09" db="EMBL/GenBank/DDBJ databases">
        <authorList>
            <person name="Gilroy R."/>
        </authorList>
    </citation>
    <scope>NUCLEOTIDE SEQUENCE</scope>
    <source>
        <strain evidence="10">ChiGjej6B6-11269</strain>
    </source>
</reference>
<dbReference type="GO" id="GO:0043546">
    <property type="term" value="F:molybdopterin cofactor binding"/>
    <property type="evidence" value="ECO:0007669"/>
    <property type="project" value="InterPro"/>
</dbReference>
<keyword evidence="5" id="KW-0732">Signal</keyword>
<dbReference type="InterPro" id="IPR009010">
    <property type="entry name" value="Asp_de-COase-like_dom_sf"/>
</dbReference>
<dbReference type="InterPro" id="IPR006655">
    <property type="entry name" value="Mopterin_OxRdtase_prok_CS"/>
</dbReference>
<dbReference type="Proteomes" id="UP000786989">
    <property type="component" value="Unassembled WGS sequence"/>
</dbReference>
<dbReference type="GO" id="GO:0009055">
    <property type="term" value="F:electron transfer activity"/>
    <property type="evidence" value="ECO:0007669"/>
    <property type="project" value="TreeGrafter"/>
</dbReference>
<dbReference type="PROSITE" id="PS00932">
    <property type="entry name" value="MOLYBDOPTERIN_PROK_3"/>
    <property type="match status" value="1"/>
</dbReference>
<keyword evidence="4" id="KW-0479">Metal-binding</keyword>
<proteinExistence type="inferred from homology"/>
<dbReference type="Gene3D" id="3.40.50.740">
    <property type="match status" value="1"/>
</dbReference>
<dbReference type="SUPFAM" id="SSF53706">
    <property type="entry name" value="Formate dehydrogenase/DMSO reductase, domains 1-3"/>
    <property type="match status" value="1"/>
</dbReference>
<dbReference type="GO" id="GO:0051539">
    <property type="term" value="F:4 iron, 4 sulfur cluster binding"/>
    <property type="evidence" value="ECO:0007669"/>
    <property type="project" value="InterPro"/>
</dbReference>
<keyword evidence="3" id="KW-0500">Molybdenum</keyword>
<dbReference type="EMBL" id="DYWI01000060">
    <property type="protein sequence ID" value="HJF65212.1"/>
    <property type="molecule type" value="Genomic_DNA"/>
</dbReference>
<reference evidence="10" key="1">
    <citation type="journal article" date="2021" name="PeerJ">
        <title>Extensive microbial diversity within the chicken gut microbiome revealed by metagenomics and culture.</title>
        <authorList>
            <person name="Gilroy R."/>
            <person name="Ravi A."/>
            <person name="Getino M."/>
            <person name="Pursley I."/>
            <person name="Horton D.L."/>
            <person name="Alikhan N.F."/>
            <person name="Baker D."/>
            <person name="Gharbi K."/>
            <person name="Hall N."/>
            <person name="Watson M."/>
            <person name="Adriaenssens E.M."/>
            <person name="Foster-Nyarko E."/>
            <person name="Jarju S."/>
            <person name="Secka A."/>
            <person name="Antonio M."/>
            <person name="Oren A."/>
            <person name="Chaudhuri R.R."/>
            <person name="La Ragione R."/>
            <person name="Hildebrand F."/>
            <person name="Pallen M.J."/>
        </authorList>
    </citation>
    <scope>NUCLEOTIDE SEQUENCE</scope>
    <source>
        <strain evidence="10">ChiGjej6B6-11269</strain>
    </source>
</reference>
<dbReference type="InterPro" id="IPR006963">
    <property type="entry name" value="Mopterin_OxRdtase_4Fe-4S_dom"/>
</dbReference>
<dbReference type="PROSITE" id="PS51318">
    <property type="entry name" value="TAT"/>
    <property type="match status" value="1"/>
</dbReference>
<dbReference type="PANTHER" id="PTHR43742">
    <property type="entry name" value="TRIMETHYLAMINE-N-OXIDE REDUCTASE"/>
    <property type="match status" value="1"/>
</dbReference>
<evidence type="ECO:0000313" key="11">
    <source>
        <dbReference type="Proteomes" id="UP000786989"/>
    </source>
</evidence>
<dbReference type="GO" id="GO:0030288">
    <property type="term" value="C:outer membrane-bounded periplasmic space"/>
    <property type="evidence" value="ECO:0007669"/>
    <property type="project" value="TreeGrafter"/>
</dbReference>
<dbReference type="InterPro" id="IPR006311">
    <property type="entry name" value="TAT_signal"/>
</dbReference>
<dbReference type="Pfam" id="PF00384">
    <property type="entry name" value="Molybdopterin"/>
    <property type="match status" value="1"/>
</dbReference>
<gene>
    <name evidence="10" type="ORF">K8U77_03725</name>
</gene>
<evidence type="ECO:0000259" key="9">
    <source>
        <dbReference type="PROSITE" id="PS51669"/>
    </source>
</evidence>
<dbReference type="SMART" id="SM00926">
    <property type="entry name" value="Molybdop_Fe4S4"/>
    <property type="match status" value="1"/>
</dbReference>
<dbReference type="Gene3D" id="2.20.25.90">
    <property type="entry name" value="ADC-like domains"/>
    <property type="match status" value="1"/>
</dbReference>